<sequence length="103" mass="12193">MKKSQWENYSLLAQVARAVDGPPDYSGYFYPMEQQILIDLVTKRMPFGKYKDRLLCDVPEHYLVWMKGKGFPEGKLGMWLNTLYEIRLNGLEDILVELKKNYR</sequence>
<dbReference type="InterPro" id="IPR024530">
    <property type="entry name" value="QSregVF_b"/>
</dbReference>
<proteinExistence type="predicted"/>
<accession>A0ABP3YDG0</accession>
<dbReference type="Proteomes" id="UP001500469">
    <property type="component" value="Unassembled WGS sequence"/>
</dbReference>
<comment type="caution">
    <text evidence="1">The sequence shown here is derived from an EMBL/GenBank/DDBJ whole genome shotgun (WGS) entry which is preliminary data.</text>
</comment>
<evidence type="ECO:0000313" key="1">
    <source>
        <dbReference type="EMBL" id="GAA0879461.1"/>
    </source>
</evidence>
<name>A0ABP3YDG0_9BACT</name>
<dbReference type="EMBL" id="BAAAFI010000013">
    <property type="protein sequence ID" value="GAA0879461.1"/>
    <property type="molecule type" value="Genomic_DNA"/>
</dbReference>
<evidence type="ECO:0008006" key="3">
    <source>
        <dbReference type="Google" id="ProtNLM"/>
    </source>
</evidence>
<keyword evidence="2" id="KW-1185">Reference proteome</keyword>
<evidence type="ECO:0000313" key="2">
    <source>
        <dbReference type="Proteomes" id="UP001500469"/>
    </source>
</evidence>
<reference evidence="2" key="1">
    <citation type="journal article" date="2019" name="Int. J. Syst. Evol. Microbiol.">
        <title>The Global Catalogue of Microorganisms (GCM) 10K type strain sequencing project: providing services to taxonomists for standard genome sequencing and annotation.</title>
        <authorList>
            <consortium name="The Broad Institute Genomics Platform"/>
            <consortium name="The Broad Institute Genome Sequencing Center for Infectious Disease"/>
            <person name="Wu L."/>
            <person name="Ma J."/>
        </authorList>
    </citation>
    <scope>NUCLEOTIDE SEQUENCE [LARGE SCALE GENOMIC DNA]</scope>
    <source>
        <strain evidence="2">JCM 16112</strain>
    </source>
</reference>
<protein>
    <recommendedName>
        <fullName evidence="3">DUF3820 family protein</fullName>
    </recommendedName>
</protein>
<gene>
    <name evidence="1" type="ORF">GCM10009119_24290</name>
</gene>
<organism evidence="1 2">
    <name type="scientific">Algoriphagus jejuensis</name>
    <dbReference type="NCBI Taxonomy" id="419934"/>
    <lineage>
        <taxon>Bacteria</taxon>
        <taxon>Pseudomonadati</taxon>
        <taxon>Bacteroidota</taxon>
        <taxon>Cytophagia</taxon>
        <taxon>Cytophagales</taxon>
        <taxon>Cyclobacteriaceae</taxon>
        <taxon>Algoriphagus</taxon>
    </lineage>
</organism>
<dbReference type="Pfam" id="PF12843">
    <property type="entry name" value="QSregVF_b"/>
    <property type="match status" value="1"/>
</dbReference>